<evidence type="ECO:0000256" key="9">
    <source>
        <dbReference type="ARBA" id="ARBA00047863"/>
    </source>
</evidence>
<gene>
    <name evidence="18" type="ORF">EVAR_65024_1</name>
</gene>
<feature type="transmembrane region" description="Helical" evidence="17">
    <location>
        <begin position="61"/>
        <end position="81"/>
    </location>
</feature>
<evidence type="ECO:0000256" key="4">
    <source>
        <dbReference type="ARBA" id="ARBA00022692"/>
    </source>
</evidence>
<feature type="transmembrane region" description="Helical" evidence="17">
    <location>
        <begin position="101"/>
        <end position="122"/>
    </location>
</feature>
<comment type="catalytic activity">
    <reaction evidence="9">
        <text>9-hexadecanoyloxy-octadecanoate + H2O = 9-hydroxy-octadecanoate + hexadecanoate + H(+)</text>
        <dbReference type="Rhea" id="RHEA:52052"/>
        <dbReference type="ChEBI" id="CHEBI:7896"/>
        <dbReference type="ChEBI" id="CHEBI:15377"/>
        <dbReference type="ChEBI" id="CHEBI:15378"/>
        <dbReference type="ChEBI" id="CHEBI:83670"/>
        <dbReference type="ChEBI" id="CHEBI:136286"/>
    </reaction>
    <physiologicalReaction direction="left-to-right" evidence="9">
        <dbReference type="Rhea" id="RHEA:52053"/>
    </physiologicalReaction>
</comment>
<comment type="catalytic activity">
    <reaction evidence="7">
        <text>12-hexadecanoyloxy-octadecanoate + H2O = 12-hydroxyoctadecanoate + hexadecanoate + H(+)</text>
        <dbReference type="Rhea" id="RHEA:52056"/>
        <dbReference type="ChEBI" id="CHEBI:7896"/>
        <dbReference type="ChEBI" id="CHEBI:15377"/>
        <dbReference type="ChEBI" id="CHEBI:15378"/>
        <dbReference type="ChEBI" id="CHEBI:83677"/>
        <dbReference type="ChEBI" id="CHEBI:84201"/>
    </reaction>
    <physiologicalReaction direction="left-to-right" evidence="7">
        <dbReference type="Rhea" id="RHEA:52057"/>
    </physiologicalReaction>
</comment>
<evidence type="ECO:0000313" key="18">
    <source>
        <dbReference type="EMBL" id="GBP92925.1"/>
    </source>
</evidence>
<dbReference type="GO" id="GO:0012505">
    <property type="term" value="C:endomembrane system"/>
    <property type="evidence" value="ECO:0007669"/>
    <property type="project" value="UniProtKB-SubCell"/>
</dbReference>
<proteinExistence type="inferred from homology"/>
<evidence type="ECO:0000256" key="1">
    <source>
        <dbReference type="ARBA" id="ARBA00000923"/>
    </source>
</evidence>
<evidence type="ECO:0000256" key="2">
    <source>
        <dbReference type="ARBA" id="ARBA00004127"/>
    </source>
</evidence>
<dbReference type="GO" id="GO:0016020">
    <property type="term" value="C:membrane"/>
    <property type="evidence" value="ECO:0007669"/>
    <property type="project" value="InterPro"/>
</dbReference>
<evidence type="ECO:0000256" key="10">
    <source>
        <dbReference type="ARBA" id="ARBA00048680"/>
    </source>
</evidence>
<evidence type="ECO:0000256" key="11">
    <source>
        <dbReference type="ARBA" id="ARBA00048701"/>
    </source>
</evidence>
<keyword evidence="5 17" id="KW-1133">Transmembrane helix</keyword>
<dbReference type="EMBL" id="BGZK01002322">
    <property type="protein sequence ID" value="GBP92925.1"/>
    <property type="molecule type" value="Genomic_DNA"/>
</dbReference>
<sequence>YVDSFFWRIWHLDRELIVPSYLDVLVTPNLQHVLHSLSLLAVTVELLLVDWKRPKTKFWHHVILSVYLVLYMLVVIETRVSGGIWPYPFLADFLDSHTARLLYLVSYVVEHYFFFHLQWIIIEYRWTQKENSKLKS</sequence>
<keyword evidence="19" id="KW-1185">Reference proteome</keyword>
<comment type="catalytic activity">
    <reaction evidence="15">
        <text>13-(9Z-hexadecenoyloxy)-octadecanoate + H2O = 13-hydroxy-octadecanoate + (9Z)-hexadecenoate + H(+)</text>
        <dbReference type="Rhea" id="RHEA:52076"/>
        <dbReference type="ChEBI" id="CHEBI:15377"/>
        <dbReference type="ChEBI" id="CHEBI:15378"/>
        <dbReference type="ChEBI" id="CHEBI:32372"/>
        <dbReference type="ChEBI" id="CHEBI:136304"/>
        <dbReference type="ChEBI" id="CHEBI:136315"/>
    </reaction>
    <physiologicalReaction direction="left-to-right" evidence="15">
        <dbReference type="Rhea" id="RHEA:52077"/>
    </physiologicalReaction>
</comment>
<evidence type="ECO:0000313" key="19">
    <source>
        <dbReference type="Proteomes" id="UP000299102"/>
    </source>
</evidence>
<dbReference type="Proteomes" id="UP000299102">
    <property type="component" value="Unassembled WGS sequence"/>
</dbReference>
<name>A0A4C2A1R5_EUMVA</name>
<keyword evidence="4 17" id="KW-0812">Transmembrane</keyword>
<evidence type="ECO:0000256" key="13">
    <source>
        <dbReference type="ARBA" id="ARBA00049221"/>
    </source>
</evidence>
<comment type="subcellular location">
    <subcellularLocation>
        <location evidence="2">Endomembrane system</location>
        <topology evidence="2">Multi-pass membrane protein</topology>
    </subcellularLocation>
</comment>
<comment type="catalytic activity">
    <reaction evidence="12">
        <text>9-(9Z-octadecenoyloxy)-octadecanoate + H2O = 9-hydroxy-octadecanoate + (9Z)-octadecenoate + H(+)</text>
        <dbReference type="Rhea" id="RHEA:52048"/>
        <dbReference type="ChEBI" id="CHEBI:15377"/>
        <dbReference type="ChEBI" id="CHEBI:15378"/>
        <dbReference type="ChEBI" id="CHEBI:30823"/>
        <dbReference type="ChEBI" id="CHEBI:136282"/>
        <dbReference type="ChEBI" id="CHEBI:136286"/>
    </reaction>
    <physiologicalReaction direction="left-to-right" evidence="12">
        <dbReference type="Rhea" id="RHEA:52049"/>
    </physiologicalReaction>
</comment>
<evidence type="ECO:0000256" key="14">
    <source>
        <dbReference type="ARBA" id="ARBA00049296"/>
    </source>
</evidence>
<comment type="catalytic activity">
    <reaction evidence="8">
        <text>13-octadecanoyloxy-octadecanoate + H2O = 13-hydroxy-octadecanoate + octadecanoate + H(+)</text>
        <dbReference type="Rhea" id="RHEA:52084"/>
        <dbReference type="ChEBI" id="CHEBI:15377"/>
        <dbReference type="ChEBI" id="CHEBI:15378"/>
        <dbReference type="ChEBI" id="CHEBI:25629"/>
        <dbReference type="ChEBI" id="CHEBI:136304"/>
        <dbReference type="ChEBI" id="CHEBI:136335"/>
    </reaction>
    <physiologicalReaction direction="left-to-right" evidence="8">
        <dbReference type="Rhea" id="RHEA:52085"/>
    </physiologicalReaction>
</comment>
<comment type="catalytic activity">
    <reaction evidence="11">
        <text>12-(9Z-octadecenoyloxy)-octadecanoate + H2O = 12-hydroxyoctadecanoate + (9Z)-octadecenoate + H(+)</text>
        <dbReference type="Rhea" id="RHEA:52060"/>
        <dbReference type="ChEBI" id="CHEBI:15377"/>
        <dbReference type="ChEBI" id="CHEBI:15378"/>
        <dbReference type="ChEBI" id="CHEBI:30823"/>
        <dbReference type="ChEBI" id="CHEBI:84201"/>
        <dbReference type="ChEBI" id="CHEBI:136302"/>
    </reaction>
    <physiologicalReaction direction="left-to-right" evidence="11">
        <dbReference type="Rhea" id="RHEA:52061"/>
    </physiologicalReaction>
</comment>
<evidence type="ECO:0000256" key="5">
    <source>
        <dbReference type="ARBA" id="ARBA00022989"/>
    </source>
</evidence>
<comment type="catalytic activity">
    <reaction evidence="1">
        <text>9-(9Z-hexadecenoyloxy)-octadecanoate + H2O = (9Z)-hexadecenoate + 9-hydroxy-octadecanoate + H(+)</text>
        <dbReference type="Rhea" id="RHEA:52068"/>
        <dbReference type="ChEBI" id="CHEBI:15377"/>
        <dbReference type="ChEBI" id="CHEBI:15378"/>
        <dbReference type="ChEBI" id="CHEBI:32372"/>
        <dbReference type="ChEBI" id="CHEBI:136286"/>
        <dbReference type="ChEBI" id="CHEBI:136309"/>
    </reaction>
    <physiologicalReaction direction="left-to-right" evidence="1">
        <dbReference type="Rhea" id="RHEA:52069"/>
    </physiologicalReaction>
</comment>
<evidence type="ECO:0000256" key="7">
    <source>
        <dbReference type="ARBA" id="ARBA00047368"/>
    </source>
</evidence>
<keyword evidence="6 17" id="KW-0472">Membrane</keyword>
<comment type="catalytic activity">
    <reaction evidence="14">
        <text>13-(9Z-octadecenoyloxy)-octadecanoate + H2O = 13-hydroxy-octadecanoate + (9Z)-octadecenoate + H(+)</text>
        <dbReference type="Rhea" id="RHEA:52064"/>
        <dbReference type="ChEBI" id="CHEBI:15377"/>
        <dbReference type="ChEBI" id="CHEBI:15378"/>
        <dbReference type="ChEBI" id="CHEBI:30823"/>
        <dbReference type="ChEBI" id="CHEBI:136303"/>
        <dbReference type="ChEBI" id="CHEBI:136304"/>
    </reaction>
    <physiologicalReaction direction="left-to-right" evidence="14">
        <dbReference type="Rhea" id="RHEA:52065"/>
    </physiologicalReaction>
</comment>
<comment type="caution">
    <text evidence="18">The sequence shown here is derived from an EMBL/GenBank/DDBJ whole genome shotgun (WGS) entry which is preliminary data.</text>
</comment>
<dbReference type="PANTHER" id="PTHR10989">
    <property type="entry name" value="ANDROGEN-INDUCED PROTEIN 1-RELATED"/>
    <property type="match status" value="1"/>
</dbReference>
<evidence type="ECO:0000256" key="16">
    <source>
        <dbReference type="ARBA" id="ARBA00049428"/>
    </source>
</evidence>
<dbReference type="Pfam" id="PF04750">
    <property type="entry name" value="Far-17a_AIG1"/>
    <property type="match status" value="1"/>
</dbReference>
<dbReference type="PANTHER" id="PTHR10989:SF16">
    <property type="entry name" value="AT02829P-RELATED"/>
    <property type="match status" value="1"/>
</dbReference>
<comment type="similarity">
    <text evidence="3">Belongs to the AIG1 family.</text>
</comment>
<feature type="non-terminal residue" evidence="18">
    <location>
        <position position="1"/>
    </location>
</feature>
<protein>
    <recommendedName>
        <fullName evidence="20">Androgen-dependent TFPI-regulating protein</fullName>
    </recommendedName>
</protein>
<organism evidence="18 19">
    <name type="scientific">Eumeta variegata</name>
    <name type="common">Bagworm moth</name>
    <name type="synonym">Eumeta japonica</name>
    <dbReference type="NCBI Taxonomy" id="151549"/>
    <lineage>
        <taxon>Eukaryota</taxon>
        <taxon>Metazoa</taxon>
        <taxon>Ecdysozoa</taxon>
        <taxon>Arthropoda</taxon>
        <taxon>Hexapoda</taxon>
        <taxon>Insecta</taxon>
        <taxon>Pterygota</taxon>
        <taxon>Neoptera</taxon>
        <taxon>Endopterygota</taxon>
        <taxon>Lepidoptera</taxon>
        <taxon>Glossata</taxon>
        <taxon>Ditrysia</taxon>
        <taxon>Tineoidea</taxon>
        <taxon>Psychidae</taxon>
        <taxon>Oiketicinae</taxon>
        <taxon>Eumeta</taxon>
    </lineage>
</organism>
<evidence type="ECO:0000256" key="3">
    <source>
        <dbReference type="ARBA" id="ARBA00009300"/>
    </source>
</evidence>
<reference evidence="18 19" key="1">
    <citation type="journal article" date="2019" name="Commun. Biol.">
        <title>The bagworm genome reveals a unique fibroin gene that provides high tensile strength.</title>
        <authorList>
            <person name="Kono N."/>
            <person name="Nakamura H."/>
            <person name="Ohtoshi R."/>
            <person name="Tomita M."/>
            <person name="Numata K."/>
            <person name="Arakawa K."/>
        </authorList>
    </citation>
    <scope>NUCLEOTIDE SEQUENCE [LARGE SCALE GENOMIC DNA]</scope>
</reference>
<evidence type="ECO:0000256" key="17">
    <source>
        <dbReference type="SAM" id="Phobius"/>
    </source>
</evidence>
<dbReference type="OrthoDB" id="1898221at2759"/>
<comment type="catalytic activity">
    <reaction evidence="16">
        <text>12-(9Z-hexadecenoyloxy)-octadecanoate + H2O = 12-hydroxyoctadecanoate + (9Z)-hexadecenoate + H(+)</text>
        <dbReference type="Rhea" id="RHEA:52072"/>
        <dbReference type="ChEBI" id="CHEBI:15377"/>
        <dbReference type="ChEBI" id="CHEBI:15378"/>
        <dbReference type="ChEBI" id="CHEBI:32372"/>
        <dbReference type="ChEBI" id="CHEBI:84201"/>
        <dbReference type="ChEBI" id="CHEBI:136312"/>
    </reaction>
    <physiologicalReaction direction="left-to-right" evidence="16">
        <dbReference type="Rhea" id="RHEA:52073"/>
    </physiologicalReaction>
</comment>
<comment type="catalytic activity">
    <reaction evidence="13">
        <text>9-octadecanoyloxy-octadecanoate + H2O = 9-hydroxy-octadecanoate + octadecanoate + H(+)</text>
        <dbReference type="Rhea" id="RHEA:52096"/>
        <dbReference type="ChEBI" id="CHEBI:15377"/>
        <dbReference type="ChEBI" id="CHEBI:15378"/>
        <dbReference type="ChEBI" id="CHEBI:25629"/>
        <dbReference type="ChEBI" id="CHEBI:136286"/>
        <dbReference type="ChEBI" id="CHEBI:136373"/>
    </reaction>
    <physiologicalReaction direction="left-to-right" evidence="13">
        <dbReference type="Rhea" id="RHEA:52097"/>
    </physiologicalReaction>
</comment>
<comment type="catalytic activity">
    <reaction evidence="10">
        <text>12-octadecanoyloxy-octadecanoate + H2O = 12-hydroxyoctadecanoate + octadecanoate + H(+)</text>
        <dbReference type="Rhea" id="RHEA:52080"/>
        <dbReference type="ChEBI" id="CHEBI:15377"/>
        <dbReference type="ChEBI" id="CHEBI:15378"/>
        <dbReference type="ChEBI" id="CHEBI:25629"/>
        <dbReference type="ChEBI" id="CHEBI:84201"/>
        <dbReference type="ChEBI" id="CHEBI:136330"/>
    </reaction>
    <physiologicalReaction direction="left-to-right" evidence="10">
        <dbReference type="Rhea" id="RHEA:52081"/>
    </physiologicalReaction>
</comment>
<evidence type="ECO:0000256" key="6">
    <source>
        <dbReference type="ARBA" id="ARBA00023136"/>
    </source>
</evidence>
<dbReference type="InterPro" id="IPR006838">
    <property type="entry name" value="ADTRP_AIG1"/>
</dbReference>
<accession>A0A4C2A1R5</accession>
<evidence type="ECO:0008006" key="20">
    <source>
        <dbReference type="Google" id="ProtNLM"/>
    </source>
</evidence>
<evidence type="ECO:0000256" key="12">
    <source>
        <dbReference type="ARBA" id="ARBA00048800"/>
    </source>
</evidence>
<dbReference type="AlphaFoldDB" id="A0A4C2A1R5"/>
<evidence type="ECO:0000256" key="8">
    <source>
        <dbReference type="ARBA" id="ARBA00047427"/>
    </source>
</evidence>
<evidence type="ECO:0000256" key="15">
    <source>
        <dbReference type="ARBA" id="ARBA00049322"/>
    </source>
</evidence>